<name>A0A8W7Q531_ANOCL</name>
<sequence length="73" mass="8407">MKSANPELEVADVKHFIIAMMLPKKTLKYDIRRIQFSHFAQHKQAQLNNVLLEKKSSSHVFAISLCTSSHKNK</sequence>
<proteinExistence type="predicted"/>
<evidence type="ECO:0000313" key="1">
    <source>
        <dbReference type="EnsemblMetazoa" id="ACOM043165-PA.1"/>
    </source>
</evidence>
<dbReference type="EnsemblMetazoa" id="ACOM043165-RA">
    <property type="protein sequence ID" value="ACOM043165-PA.1"/>
    <property type="gene ID" value="ACOM043165"/>
</dbReference>
<dbReference type="Proteomes" id="UP000075882">
    <property type="component" value="Unassembled WGS sequence"/>
</dbReference>
<reference evidence="1" key="1">
    <citation type="submission" date="2022-08" db="UniProtKB">
        <authorList>
            <consortium name="EnsemblMetazoa"/>
        </authorList>
    </citation>
    <scope>IDENTIFICATION</scope>
</reference>
<organism evidence="1">
    <name type="scientific">Anopheles coluzzii</name>
    <name type="common">African malaria mosquito</name>
    <dbReference type="NCBI Taxonomy" id="1518534"/>
    <lineage>
        <taxon>Eukaryota</taxon>
        <taxon>Metazoa</taxon>
        <taxon>Ecdysozoa</taxon>
        <taxon>Arthropoda</taxon>
        <taxon>Hexapoda</taxon>
        <taxon>Insecta</taxon>
        <taxon>Pterygota</taxon>
        <taxon>Neoptera</taxon>
        <taxon>Endopterygota</taxon>
        <taxon>Diptera</taxon>
        <taxon>Nematocera</taxon>
        <taxon>Culicoidea</taxon>
        <taxon>Culicidae</taxon>
        <taxon>Anophelinae</taxon>
        <taxon>Anopheles</taxon>
    </lineage>
</organism>
<accession>A0A8W7Q531</accession>
<protein>
    <submittedName>
        <fullName evidence="1">Uncharacterized protein</fullName>
    </submittedName>
</protein>
<dbReference type="AlphaFoldDB" id="A0A8W7Q531"/>